<feature type="transmembrane region" description="Helical" evidence="14">
    <location>
        <begin position="292"/>
        <end position="313"/>
    </location>
</feature>
<name>A0ABT7B5T1_9CYAN</name>
<dbReference type="Gene3D" id="3.30.450.20">
    <property type="entry name" value="PAS domain"/>
    <property type="match status" value="1"/>
</dbReference>
<keyword evidence="4" id="KW-1003">Cell membrane</keyword>
<dbReference type="RefSeq" id="WP_283766328.1">
    <property type="nucleotide sequence ID" value="NZ_JAQOSO010000037.1"/>
</dbReference>
<keyword evidence="6" id="KW-0808">Transferase</keyword>
<feature type="domain" description="HAMP" evidence="16">
    <location>
        <begin position="316"/>
        <end position="368"/>
    </location>
</feature>
<dbReference type="PANTHER" id="PTHR43065:SF50">
    <property type="entry name" value="HISTIDINE KINASE"/>
    <property type="match status" value="1"/>
</dbReference>
<reference evidence="17 18" key="1">
    <citation type="submission" date="2023-01" db="EMBL/GenBank/DDBJ databases">
        <title>Novel diversity within Roseofilum (Cyanobacteria; Desertifilaceae) from marine benthic mats with descriptions of four novel species.</title>
        <authorList>
            <person name="Wang Y."/>
            <person name="Berthold D.E."/>
            <person name="Hu J."/>
            <person name="Lefler F.W."/>
            <person name="Laughinghouse H.D. IV."/>
        </authorList>
    </citation>
    <scope>NUCLEOTIDE SEQUENCE [LARGE SCALE GENOMIC DNA]</scope>
    <source>
        <strain evidence="17 18">BLCC-M114</strain>
    </source>
</reference>
<dbReference type="InterPro" id="IPR004358">
    <property type="entry name" value="Sig_transdc_His_kin-like_C"/>
</dbReference>
<dbReference type="PANTHER" id="PTHR43065">
    <property type="entry name" value="SENSOR HISTIDINE KINASE"/>
    <property type="match status" value="1"/>
</dbReference>
<feature type="domain" description="Histidine kinase" evidence="15">
    <location>
        <begin position="413"/>
        <end position="670"/>
    </location>
</feature>
<sequence>MSSPSKKSFLRFFSLSNQLRYSLILVGLFSVVITGAILGYLSYQSELHKNQELQEKRSELAASRINNYLDDIQRQLGYLARVRGLTNLDDKTKTTLLEGLIRHNDAYRSVGIINRQGKVINLVFLDPSSTINSGQNMANSQMFNRSFERQEEYVSSVYLDPKDRSPKTILSVPIRNEEDRVDGVLMAEIDLRFLGFVVSNTSVGQTGYTYILDNRNAIVAQTGMRQDNFELQQVSEPDLLQYLWPRNNTQLNIYSGLYDRKVLGATTIIPSVQWKLVVELPVKEAYAPIARMLWITGLTLFVITLISMAIGFYRAHRILSPLKDLTEAALQIREGNFDTQVKITESNELGVLATAFNQMTAQVRELFEVLEEEKILLKQAKESAEVTLKNLRATQSQLIQAEKMSGLGQLVAGIAHEINNPINFIHANIAPAKSYAEDLITLIQLYEKHYPEHPLEIAEFMEEIELEFVLKDFQKILSSMKSGSERIREIVKSLRNFSRLDEDGLKEVDVHEGIENSLLILQNKFKSKLGMQEIQVIKDYATLPKIECYPGYLNQVFMNILANGIDALEDRRVITSDSSQEPLPTLTITTTLSQPDRVIIKIADNGPGMSPGVQEQVFDPFFTTKPVGKGTGLGLSISYQIVVERHGGRLSCRSEPGEGAEFQMELPVSQGVSPQRKRLSQKESVETGVS</sequence>
<dbReference type="InterPro" id="IPR003660">
    <property type="entry name" value="HAMP_dom"/>
</dbReference>
<dbReference type="CDD" id="cd00082">
    <property type="entry name" value="HisKA"/>
    <property type="match status" value="1"/>
</dbReference>
<evidence type="ECO:0000259" key="16">
    <source>
        <dbReference type="PROSITE" id="PS50885"/>
    </source>
</evidence>
<evidence type="ECO:0000256" key="4">
    <source>
        <dbReference type="ARBA" id="ARBA00022475"/>
    </source>
</evidence>
<dbReference type="InterPro" id="IPR005467">
    <property type="entry name" value="His_kinase_dom"/>
</dbReference>
<evidence type="ECO:0000256" key="12">
    <source>
        <dbReference type="SAM" id="Coils"/>
    </source>
</evidence>
<dbReference type="EC" id="2.7.13.3" evidence="3"/>
<dbReference type="EMBL" id="JAQOSO010000037">
    <property type="protein sequence ID" value="MDJ1173989.1"/>
    <property type="molecule type" value="Genomic_DNA"/>
</dbReference>
<keyword evidence="18" id="KW-1185">Reference proteome</keyword>
<evidence type="ECO:0000256" key="2">
    <source>
        <dbReference type="ARBA" id="ARBA00004651"/>
    </source>
</evidence>
<dbReference type="SUPFAM" id="SSF47384">
    <property type="entry name" value="Homodimeric domain of signal transducing histidine kinase"/>
    <property type="match status" value="1"/>
</dbReference>
<dbReference type="InterPro" id="IPR036890">
    <property type="entry name" value="HATPase_C_sf"/>
</dbReference>
<evidence type="ECO:0000313" key="18">
    <source>
        <dbReference type="Proteomes" id="UP001235849"/>
    </source>
</evidence>
<evidence type="ECO:0000313" key="17">
    <source>
        <dbReference type="EMBL" id="MDJ1173989.1"/>
    </source>
</evidence>
<protein>
    <recommendedName>
        <fullName evidence="3">histidine kinase</fullName>
        <ecNumber evidence="3">2.7.13.3</ecNumber>
    </recommendedName>
</protein>
<feature type="region of interest" description="Disordered" evidence="13">
    <location>
        <begin position="665"/>
        <end position="690"/>
    </location>
</feature>
<dbReference type="Gene3D" id="1.10.287.130">
    <property type="match status" value="1"/>
</dbReference>
<dbReference type="Pfam" id="PF00672">
    <property type="entry name" value="HAMP"/>
    <property type="match status" value="1"/>
</dbReference>
<gene>
    <name evidence="17" type="ORF">PMG25_07770</name>
</gene>
<evidence type="ECO:0000256" key="11">
    <source>
        <dbReference type="ARBA" id="ARBA00023136"/>
    </source>
</evidence>
<organism evidence="17 18">
    <name type="scientific">Roseofilum capinflatum BLCC-M114</name>
    <dbReference type="NCBI Taxonomy" id="3022440"/>
    <lineage>
        <taxon>Bacteria</taxon>
        <taxon>Bacillati</taxon>
        <taxon>Cyanobacteriota</taxon>
        <taxon>Cyanophyceae</taxon>
        <taxon>Desertifilales</taxon>
        <taxon>Desertifilaceae</taxon>
        <taxon>Roseofilum</taxon>
        <taxon>Roseofilum capinflatum</taxon>
    </lineage>
</organism>
<dbReference type="SMART" id="SM00304">
    <property type="entry name" value="HAMP"/>
    <property type="match status" value="1"/>
</dbReference>
<dbReference type="SUPFAM" id="SSF55874">
    <property type="entry name" value="ATPase domain of HSP90 chaperone/DNA topoisomerase II/histidine kinase"/>
    <property type="match status" value="1"/>
</dbReference>
<proteinExistence type="predicted"/>
<comment type="caution">
    <text evidence="17">The sequence shown here is derived from an EMBL/GenBank/DDBJ whole genome shotgun (WGS) entry which is preliminary data.</text>
</comment>
<feature type="transmembrane region" description="Helical" evidence="14">
    <location>
        <begin position="21"/>
        <end position="43"/>
    </location>
</feature>
<dbReference type="CDD" id="cd12914">
    <property type="entry name" value="PDC1_DGC_like"/>
    <property type="match status" value="1"/>
</dbReference>
<keyword evidence="7 14" id="KW-0812">Transmembrane</keyword>
<keyword evidence="12" id="KW-0175">Coiled coil</keyword>
<evidence type="ECO:0000256" key="1">
    <source>
        <dbReference type="ARBA" id="ARBA00000085"/>
    </source>
</evidence>
<dbReference type="CDD" id="cd06225">
    <property type="entry name" value="HAMP"/>
    <property type="match status" value="1"/>
</dbReference>
<evidence type="ECO:0000256" key="8">
    <source>
        <dbReference type="ARBA" id="ARBA00022777"/>
    </source>
</evidence>
<evidence type="ECO:0000256" key="3">
    <source>
        <dbReference type="ARBA" id="ARBA00012438"/>
    </source>
</evidence>
<feature type="coiled-coil region" evidence="12">
    <location>
        <begin position="363"/>
        <end position="397"/>
    </location>
</feature>
<evidence type="ECO:0000256" key="6">
    <source>
        <dbReference type="ARBA" id="ARBA00022679"/>
    </source>
</evidence>
<accession>A0ABT7B5T1</accession>
<keyword evidence="5" id="KW-0597">Phosphoprotein</keyword>
<dbReference type="Proteomes" id="UP001235849">
    <property type="component" value="Unassembled WGS sequence"/>
</dbReference>
<dbReference type="InterPro" id="IPR033479">
    <property type="entry name" value="dCache_1"/>
</dbReference>
<dbReference type="SMART" id="SM00387">
    <property type="entry name" value="HATPase_c"/>
    <property type="match status" value="1"/>
</dbReference>
<comment type="catalytic activity">
    <reaction evidence="1">
        <text>ATP + protein L-histidine = ADP + protein N-phospho-L-histidine.</text>
        <dbReference type="EC" id="2.7.13.3"/>
    </reaction>
</comment>
<comment type="subcellular location">
    <subcellularLocation>
        <location evidence="2">Cell membrane</location>
        <topology evidence="2">Multi-pass membrane protein</topology>
    </subcellularLocation>
</comment>
<dbReference type="InterPro" id="IPR036097">
    <property type="entry name" value="HisK_dim/P_sf"/>
</dbReference>
<evidence type="ECO:0000259" key="15">
    <source>
        <dbReference type="PROSITE" id="PS50109"/>
    </source>
</evidence>
<keyword evidence="10" id="KW-0902">Two-component regulatory system</keyword>
<evidence type="ECO:0000256" key="5">
    <source>
        <dbReference type="ARBA" id="ARBA00022553"/>
    </source>
</evidence>
<keyword evidence="9 14" id="KW-1133">Transmembrane helix</keyword>
<dbReference type="Gene3D" id="3.30.565.10">
    <property type="entry name" value="Histidine kinase-like ATPase, C-terminal domain"/>
    <property type="match status" value="1"/>
</dbReference>
<evidence type="ECO:0000256" key="10">
    <source>
        <dbReference type="ARBA" id="ARBA00023012"/>
    </source>
</evidence>
<dbReference type="SMART" id="SM00388">
    <property type="entry name" value="HisKA"/>
    <property type="match status" value="1"/>
</dbReference>
<dbReference type="InterPro" id="IPR003594">
    <property type="entry name" value="HATPase_dom"/>
</dbReference>
<evidence type="ECO:0000256" key="13">
    <source>
        <dbReference type="SAM" id="MobiDB-lite"/>
    </source>
</evidence>
<feature type="compositionally biased region" description="Basic and acidic residues" evidence="13">
    <location>
        <begin position="680"/>
        <end position="690"/>
    </location>
</feature>
<dbReference type="PROSITE" id="PS50109">
    <property type="entry name" value="HIS_KIN"/>
    <property type="match status" value="1"/>
</dbReference>
<dbReference type="Pfam" id="PF02518">
    <property type="entry name" value="HATPase_c"/>
    <property type="match status" value="1"/>
</dbReference>
<dbReference type="PRINTS" id="PR00344">
    <property type="entry name" value="BCTRLSENSOR"/>
</dbReference>
<dbReference type="PROSITE" id="PS50885">
    <property type="entry name" value="HAMP"/>
    <property type="match status" value="1"/>
</dbReference>
<keyword evidence="11 14" id="KW-0472">Membrane</keyword>
<keyword evidence="8" id="KW-0418">Kinase</keyword>
<dbReference type="Pfam" id="PF02743">
    <property type="entry name" value="dCache_1"/>
    <property type="match status" value="1"/>
</dbReference>
<dbReference type="SUPFAM" id="SSF158472">
    <property type="entry name" value="HAMP domain-like"/>
    <property type="match status" value="1"/>
</dbReference>
<evidence type="ECO:0000256" key="14">
    <source>
        <dbReference type="SAM" id="Phobius"/>
    </source>
</evidence>
<dbReference type="InterPro" id="IPR003661">
    <property type="entry name" value="HisK_dim/P_dom"/>
</dbReference>
<evidence type="ECO:0000256" key="9">
    <source>
        <dbReference type="ARBA" id="ARBA00022989"/>
    </source>
</evidence>
<dbReference type="Gene3D" id="6.10.340.10">
    <property type="match status" value="1"/>
</dbReference>
<evidence type="ECO:0000256" key="7">
    <source>
        <dbReference type="ARBA" id="ARBA00022692"/>
    </source>
</evidence>